<dbReference type="GO" id="GO:0043111">
    <property type="term" value="P:replication fork arrest"/>
    <property type="evidence" value="ECO:0007669"/>
    <property type="project" value="TreeGrafter"/>
</dbReference>
<name>A0A674HE66_TAEGU</name>
<dbReference type="Proteomes" id="UP000007754">
    <property type="component" value="Unplaced"/>
</dbReference>
<protein>
    <recommendedName>
        <fullName evidence="10">Timeless circadian regulator</fullName>
    </recommendedName>
</protein>
<evidence type="ECO:0000256" key="3">
    <source>
        <dbReference type="ARBA" id="ARBA00023242"/>
    </source>
</evidence>
<proteinExistence type="inferred from homology"/>
<dbReference type="Pfam" id="PF05029">
    <property type="entry name" value="TIMELESS_C"/>
    <property type="match status" value="1"/>
</dbReference>
<sequence length="1338" mass="150770">MLRDREGSGAERDLGGAQIWGGCYGIGGTGAWGAPVLGWPEPGRCAGIGAVTEPGGCCGIGGVRYRAGPGLGGLSVSGRLGPDGVQDVGDREQQVGRYRGSPDRVGVPSADSGPQVAPVLVPCAAPRCMDWYMMNCELLATCSALGYLEGDVYHREPDCLESVKDLIRYLRHEDESRDVRQQLGAAQILQNDLLPILVQYPQEKVLFDAVIRLMVNLTQPALLCFGKVPADATSRHHFLQVLSYLQAYKEAFASEKVFVVLSEKLYNLLQLDWEQRQEEDTLLIERILLLVRNVLHVPPDPTEEQQGVDGDASVHDRVLWALHISGMDDLLKFLASAQVEQQWALHVLEIISLMFRDQSPEELAALGQGTAGAEHREDTQELQTLRQRELAEKRSRALQRPSRHSRFGGSYVLQGVKSIGDRDVVFHKGLHNLKSYSHDLGKEPRRLPRHRRAAPEAEPSRRSARNVRLFLRHFCQDFLEGCYNRLMLLVKDQLVREKAQQHDETYYLWATAFFMAFNRLHGFRPELVSETVGVRAFHFIEQNLTTYYEMALMDKKEATTWARRMHLALKAYQELLRTVQEMDRSPEQAVRDSSQVIKSNIFYVMEYRELFLTLFCKFDETKQPRSFLRDLVETAHLFLRMLERFCRGRANLVVQSKRVRRKKKKKPHVAEAAAPPSAAELEQLWEGLAPQLQACLEGEVPLPEDTVPFDAASETPVEEQRAEALLRIQECLRDSRVPQALQLLRSAREVWPEGDVFGSADVGPPEETQLLREILVAALPGHTPAEPAEEPEEEEEEDEEEEAQTLQVSEKEFNFLDYLKRFACAPVVRALVLLLRGYAGNSARTNHCAARLLHRLARDLRMEPLLFQLSLFALFHRLLSDPAAAAHQELVTLAKFILGKFFALAATNKKAFVELLFWKSPTIVCEMTKGYSSLQEGEGPTLSRVPPWTPQQEQELRELYWKYKEVEGGDIIAAILAHLPPPGRTRRQVVKQLVRMGLASSAKDFPRDRKGTSIVLWTQEQEEELTRLFEEFQGSDDVLGNIMKHLTARRSRARVVEKLLGLGLVAERKELYKKRRRKSQGPAAGQADTGVPASSGEDEDSEEEEEEDEDEAEEGRVEEHWVPQEGAGQDLAQHLHREGLAGPLRWLQNSLRRAAGDRQEDGVSHPVPLVPLTEENEDAMEDRRFRALLRQLGLRPPASEQESFWRIPAALTPQQLRRAAASIAHRGPSGSPQDLSEPPRCPQDPAAAEPLPAGLGSDSESEEPVPVPVPSPVQPRTKRRRELASEDEDEDEDGGSSGTELAPPAPRSEEDEEEEEEDPQPRGRRKRIRCLEEEEEED</sequence>
<evidence type="ECO:0008006" key="10">
    <source>
        <dbReference type="Google" id="ProtNLM"/>
    </source>
</evidence>
<feature type="domain" description="Timeless C-terminal" evidence="7">
    <location>
        <begin position="1132"/>
        <end position="1217"/>
    </location>
</feature>
<feature type="compositionally biased region" description="Basic and acidic residues" evidence="5">
    <location>
        <begin position="437"/>
        <end position="446"/>
    </location>
</feature>
<dbReference type="Ensembl" id="ENSTGUT00000034070.1">
    <property type="protein sequence ID" value="ENSTGUP00000034033.1"/>
    <property type="gene ID" value="ENSTGUG00000021929.1"/>
</dbReference>
<dbReference type="PANTHER" id="PTHR22940:SF4">
    <property type="entry name" value="PROTEIN TIMELESS HOMOLOG"/>
    <property type="match status" value="1"/>
</dbReference>
<dbReference type="GO" id="GO:0031298">
    <property type="term" value="C:replication fork protection complex"/>
    <property type="evidence" value="ECO:0007669"/>
    <property type="project" value="TreeGrafter"/>
</dbReference>
<feature type="region of interest" description="Disordered" evidence="5">
    <location>
        <begin position="782"/>
        <end position="803"/>
    </location>
</feature>
<feature type="compositionally biased region" description="Acidic residues" evidence="5">
    <location>
        <begin position="1285"/>
        <end position="1294"/>
    </location>
</feature>
<reference evidence="8" key="1">
    <citation type="submission" date="2025-08" db="UniProtKB">
        <authorList>
            <consortium name="Ensembl"/>
        </authorList>
    </citation>
    <scope>IDENTIFICATION</scope>
</reference>
<comment type="subcellular location">
    <subcellularLocation>
        <location evidence="1">Nucleus</location>
    </subcellularLocation>
</comment>
<dbReference type="Pfam" id="PF04821">
    <property type="entry name" value="TIMELESS"/>
    <property type="match status" value="1"/>
</dbReference>
<evidence type="ECO:0000256" key="1">
    <source>
        <dbReference type="ARBA" id="ARBA00004123"/>
    </source>
</evidence>
<feature type="compositionally biased region" description="Acidic residues" evidence="5">
    <location>
        <begin position="1096"/>
        <end position="1113"/>
    </location>
</feature>
<evidence type="ECO:0000256" key="5">
    <source>
        <dbReference type="SAM" id="MobiDB-lite"/>
    </source>
</evidence>
<organism evidence="8 9">
    <name type="scientific">Taeniopygia guttata</name>
    <name type="common">Zebra finch</name>
    <name type="synonym">Poephila guttata</name>
    <dbReference type="NCBI Taxonomy" id="59729"/>
    <lineage>
        <taxon>Eukaryota</taxon>
        <taxon>Metazoa</taxon>
        <taxon>Chordata</taxon>
        <taxon>Craniata</taxon>
        <taxon>Vertebrata</taxon>
        <taxon>Euteleostomi</taxon>
        <taxon>Archelosauria</taxon>
        <taxon>Archosauria</taxon>
        <taxon>Dinosauria</taxon>
        <taxon>Saurischia</taxon>
        <taxon>Theropoda</taxon>
        <taxon>Coelurosauria</taxon>
        <taxon>Aves</taxon>
        <taxon>Neognathae</taxon>
        <taxon>Neoaves</taxon>
        <taxon>Telluraves</taxon>
        <taxon>Australaves</taxon>
        <taxon>Passeriformes</taxon>
        <taxon>Passeroidea</taxon>
        <taxon>Estrildidae</taxon>
        <taxon>Estrildinae</taxon>
        <taxon>Taeniopygia</taxon>
    </lineage>
</organism>
<feature type="region of interest" description="Disordered" evidence="5">
    <location>
        <begin position="1073"/>
        <end position="1122"/>
    </location>
</feature>
<dbReference type="GO" id="GO:0048511">
    <property type="term" value="P:rhythmic process"/>
    <property type="evidence" value="ECO:0007669"/>
    <property type="project" value="UniProtKB-KW"/>
</dbReference>
<dbReference type="InterPro" id="IPR044998">
    <property type="entry name" value="Timeless"/>
</dbReference>
<dbReference type="InterPro" id="IPR006906">
    <property type="entry name" value="Timeless_N"/>
</dbReference>
<dbReference type="GeneTree" id="ENSGT00390000015124"/>
<evidence type="ECO:0000259" key="7">
    <source>
        <dbReference type="Pfam" id="PF05029"/>
    </source>
</evidence>
<dbReference type="GO" id="GO:0003677">
    <property type="term" value="F:DNA binding"/>
    <property type="evidence" value="ECO:0007669"/>
    <property type="project" value="TreeGrafter"/>
</dbReference>
<dbReference type="PANTHER" id="PTHR22940">
    <property type="entry name" value="TIMEOUT/TIMELESS-2"/>
    <property type="match status" value="1"/>
</dbReference>
<feature type="compositionally biased region" description="Acidic residues" evidence="5">
    <location>
        <begin position="787"/>
        <end position="803"/>
    </location>
</feature>
<evidence type="ECO:0000256" key="4">
    <source>
        <dbReference type="ARBA" id="ARBA00023306"/>
    </source>
</evidence>
<accession>A0A674HE66</accession>
<feature type="domain" description="Timeless N-terminal" evidence="6">
    <location>
        <begin position="152"/>
        <end position="412"/>
    </location>
</feature>
<feature type="region of interest" description="Disordered" evidence="5">
    <location>
        <begin position="437"/>
        <end position="460"/>
    </location>
</feature>
<evidence type="ECO:0000313" key="8">
    <source>
        <dbReference type="Ensembl" id="ENSTGUP00000034033.1"/>
    </source>
</evidence>
<feature type="compositionally biased region" description="Low complexity" evidence="5">
    <location>
        <begin position="1245"/>
        <end position="1256"/>
    </location>
</feature>
<feature type="compositionally biased region" description="Basic and acidic residues" evidence="5">
    <location>
        <begin position="1154"/>
        <end position="1163"/>
    </location>
</feature>
<feature type="region of interest" description="Disordered" evidence="5">
    <location>
        <begin position="1153"/>
        <end position="1178"/>
    </location>
</feature>
<dbReference type="GO" id="GO:0000076">
    <property type="term" value="P:DNA replication checkpoint signaling"/>
    <property type="evidence" value="ECO:0007669"/>
    <property type="project" value="TreeGrafter"/>
</dbReference>
<dbReference type="Pfam" id="PF26019">
    <property type="entry name" value="HTH_TIMELESS"/>
    <property type="match status" value="2"/>
</dbReference>
<reference evidence="8" key="2">
    <citation type="submission" date="2025-09" db="UniProtKB">
        <authorList>
            <consortium name="Ensembl"/>
        </authorList>
    </citation>
    <scope>IDENTIFICATION</scope>
</reference>
<dbReference type="GO" id="GO:0006281">
    <property type="term" value="P:DNA repair"/>
    <property type="evidence" value="ECO:0007669"/>
    <property type="project" value="TreeGrafter"/>
</dbReference>
<evidence type="ECO:0000256" key="2">
    <source>
        <dbReference type="ARBA" id="ARBA00008174"/>
    </source>
</evidence>
<comment type="similarity">
    <text evidence="2">Belongs to the timeless family.</text>
</comment>
<keyword evidence="4" id="KW-0131">Cell cycle</keyword>
<evidence type="ECO:0000313" key="9">
    <source>
        <dbReference type="Proteomes" id="UP000007754"/>
    </source>
</evidence>
<dbReference type="InParanoid" id="A0A674HE66"/>
<evidence type="ECO:0000259" key="6">
    <source>
        <dbReference type="Pfam" id="PF04821"/>
    </source>
</evidence>
<keyword evidence="9" id="KW-1185">Reference proteome</keyword>
<dbReference type="OMA" id="TINLCQP"/>
<feature type="region of interest" description="Disordered" evidence="5">
    <location>
        <begin position="1215"/>
        <end position="1338"/>
    </location>
</feature>
<feature type="compositionally biased region" description="Acidic residues" evidence="5">
    <location>
        <begin position="1309"/>
        <end position="1318"/>
    </location>
</feature>
<dbReference type="InterPro" id="IPR007725">
    <property type="entry name" value="TIMELESS_C"/>
</dbReference>
<keyword evidence="3" id="KW-0539">Nucleus</keyword>